<protein>
    <submittedName>
        <fullName evidence="1">Uncharacterized protein</fullName>
    </submittedName>
</protein>
<evidence type="ECO:0000313" key="2">
    <source>
        <dbReference type="Proteomes" id="UP001162164"/>
    </source>
</evidence>
<name>A0ABQ9J8G7_9CUCU</name>
<evidence type="ECO:0000313" key="1">
    <source>
        <dbReference type="EMBL" id="KAJ8974470.1"/>
    </source>
</evidence>
<organism evidence="1 2">
    <name type="scientific">Molorchus minor</name>
    <dbReference type="NCBI Taxonomy" id="1323400"/>
    <lineage>
        <taxon>Eukaryota</taxon>
        <taxon>Metazoa</taxon>
        <taxon>Ecdysozoa</taxon>
        <taxon>Arthropoda</taxon>
        <taxon>Hexapoda</taxon>
        <taxon>Insecta</taxon>
        <taxon>Pterygota</taxon>
        <taxon>Neoptera</taxon>
        <taxon>Endopterygota</taxon>
        <taxon>Coleoptera</taxon>
        <taxon>Polyphaga</taxon>
        <taxon>Cucujiformia</taxon>
        <taxon>Chrysomeloidea</taxon>
        <taxon>Cerambycidae</taxon>
        <taxon>Lamiinae</taxon>
        <taxon>Monochamini</taxon>
        <taxon>Molorchus</taxon>
    </lineage>
</organism>
<gene>
    <name evidence="1" type="ORF">NQ317_016124</name>
</gene>
<accession>A0ABQ9J8G7</accession>
<keyword evidence="2" id="KW-1185">Reference proteome</keyword>
<sequence length="92" mass="10601">MGFETSFRELVGNIKAISLAAAMFLFLLLHRVHSATILDATDKCILVCDRCYKDEILLNCANDCLFTYGKIYQHWKKECPYFFDDLPSVLQT</sequence>
<dbReference type="Proteomes" id="UP001162164">
    <property type="component" value="Unassembled WGS sequence"/>
</dbReference>
<dbReference type="EMBL" id="JAPWTJ010000988">
    <property type="protein sequence ID" value="KAJ8974470.1"/>
    <property type="molecule type" value="Genomic_DNA"/>
</dbReference>
<reference evidence="1" key="1">
    <citation type="journal article" date="2023" name="Insect Mol. Biol.">
        <title>Genome sequencing provides insights into the evolution of gene families encoding plant cell wall-degrading enzymes in longhorned beetles.</title>
        <authorList>
            <person name="Shin N.R."/>
            <person name="Okamura Y."/>
            <person name="Kirsch R."/>
            <person name="Pauchet Y."/>
        </authorList>
    </citation>
    <scope>NUCLEOTIDE SEQUENCE</scope>
    <source>
        <strain evidence="1">MMC_N1</strain>
    </source>
</reference>
<proteinExistence type="predicted"/>
<comment type="caution">
    <text evidence="1">The sequence shown here is derived from an EMBL/GenBank/DDBJ whole genome shotgun (WGS) entry which is preliminary data.</text>
</comment>